<dbReference type="AlphaFoldDB" id="A0A2N5XKF0"/>
<organism evidence="1 2">
    <name type="scientific">Cohaesibacter celericrescens</name>
    <dbReference type="NCBI Taxonomy" id="2067669"/>
    <lineage>
        <taxon>Bacteria</taxon>
        <taxon>Pseudomonadati</taxon>
        <taxon>Pseudomonadota</taxon>
        <taxon>Alphaproteobacteria</taxon>
        <taxon>Hyphomicrobiales</taxon>
        <taxon>Cohaesibacteraceae</taxon>
    </lineage>
</organism>
<name>A0A2N5XKF0_9HYPH</name>
<reference evidence="1 2" key="1">
    <citation type="submission" date="2018-01" db="EMBL/GenBank/DDBJ databases">
        <title>The draft genome sequence of Cohaesibacter sp. H1304.</title>
        <authorList>
            <person name="Wang N.-N."/>
            <person name="Du Z.-J."/>
        </authorList>
    </citation>
    <scope>NUCLEOTIDE SEQUENCE [LARGE SCALE GENOMIC DNA]</scope>
    <source>
        <strain evidence="1 2">H1304</strain>
    </source>
</reference>
<gene>
    <name evidence="1" type="ORF">C0081_21875</name>
</gene>
<protein>
    <submittedName>
        <fullName evidence="1">Uncharacterized protein</fullName>
    </submittedName>
</protein>
<evidence type="ECO:0000313" key="1">
    <source>
        <dbReference type="EMBL" id="PLW74955.1"/>
    </source>
</evidence>
<comment type="caution">
    <text evidence="1">The sequence shown here is derived from an EMBL/GenBank/DDBJ whole genome shotgun (WGS) entry which is preliminary data.</text>
</comment>
<proteinExistence type="predicted"/>
<keyword evidence="2" id="KW-1185">Reference proteome</keyword>
<dbReference type="EMBL" id="PKUQ01000055">
    <property type="protein sequence ID" value="PLW74955.1"/>
    <property type="molecule type" value="Genomic_DNA"/>
</dbReference>
<dbReference type="Proteomes" id="UP000234881">
    <property type="component" value="Unassembled WGS sequence"/>
</dbReference>
<accession>A0A2N5XKF0</accession>
<evidence type="ECO:0000313" key="2">
    <source>
        <dbReference type="Proteomes" id="UP000234881"/>
    </source>
</evidence>
<sequence>MCATVLVQADLICWDNKAIVQADVKAGRMGKGQEVYRNTRHLPQLCYKSGQVWVVANGVSS</sequence>